<dbReference type="RefSeq" id="WP_134114164.1">
    <property type="nucleotide sequence ID" value="NZ_SOEG01000001.1"/>
</dbReference>
<dbReference type="SUPFAM" id="SSF52743">
    <property type="entry name" value="Subtilisin-like"/>
    <property type="match status" value="1"/>
</dbReference>
<dbReference type="InterPro" id="IPR023827">
    <property type="entry name" value="Peptidase_S8_Asp-AS"/>
</dbReference>
<feature type="domain" description="Peptidase S8/S53" evidence="9">
    <location>
        <begin position="181"/>
        <end position="434"/>
    </location>
</feature>
<dbReference type="GO" id="GO:0004252">
    <property type="term" value="F:serine-type endopeptidase activity"/>
    <property type="evidence" value="ECO:0007669"/>
    <property type="project" value="UniProtKB-UniRule"/>
</dbReference>
<feature type="active site" description="Charge relay system" evidence="7">
    <location>
        <position position="188"/>
    </location>
</feature>
<dbReference type="PROSITE" id="PS00138">
    <property type="entry name" value="SUBTILASE_SER"/>
    <property type="match status" value="1"/>
</dbReference>
<proteinExistence type="inferred from homology"/>
<feature type="domain" description="Fervidolysin-like N-terminal prodomain" evidence="10">
    <location>
        <begin position="69"/>
        <end position="142"/>
    </location>
</feature>
<keyword evidence="5 7" id="KW-0378">Hydrolase</keyword>
<dbReference type="Pfam" id="PF00082">
    <property type="entry name" value="Peptidase_S8"/>
    <property type="match status" value="1"/>
</dbReference>
<evidence type="ECO:0000256" key="3">
    <source>
        <dbReference type="ARBA" id="ARBA00022525"/>
    </source>
</evidence>
<dbReference type="PROSITE" id="PS00136">
    <property type="entry name" value="SUBTILASE_ASP"/>
    <property type="match status" value="1"/>
</dbReference>
<gene>
    <name evidence="11" type="ORF">C7959_10183</name>
</gene>
<dbReference type="InterPro" id="IPR034084">
    <property type="entry name" value="Thermitase-like_dom"/>
</dbReference>
<comment type="caution">
    <text evidence="11">The sequence shown here is derived from an EMBL/GenBank/DDBJ whole genome shotgun (WGS) entry which is preliminary data.</text>
</comment>
<reference evidence="11 12" key="1">
    <citation type="submission" date="2019-03" db="EMBL/GenBank/DDBJ databases">
        <title>Subsurface microbial communities from deep shales in Ohio and West Virginia, USA.</title>
        <authorList>
            <person name="Wrighton K."/>
        </authorList>
    </citation>
    <scope>NUCLEOTIDE SEQUENCE [LARGE SCALE GENOMIC DNA]</scope>
    <source>
        <strain evidence="11 12">MSL 6dP</strain>
    </source>
</reference>
<keyword evidence="12" id="KW-1185">Reference proteome</keyword>
<dbReference type="AlphaFoldDB" id="A0A4R8HG36"/>
<keyword evidence="4 7" id="KW-0645">Protease</keyword>
<dbReference type="InterPro" id="IPR000209">
    <property type="entry name" value="Peptidase_S8/S53_dom"/>
</dbReference>
<evidence type="ECO:0000256" key="6">
    <source>
        <dbReference type="ARBA" id="ARBA00022825"/>
    </source>
</evidence>
<comment type="similarity">
    <text evidence="2 7 8">Belongs to the peptidase S8 family.</text>
</comment>
<dbReference type="InterPro" id="IPR036852">
    <property type="entry name" value="Peptidase_S8/S53_dom_sf"/>
</dbReference>
<dbReference type="PRINTS" id="PR00723">
    <property type="entry name" value="SUBTILISIN"/>
</dbReference>
<protein>
    <submittedName>
        <fullName evidence="11">Subtilase family protein</fullName>
    </submittedName>
</protein>
<dbReference type="InterPro" id="IPR023828">
    <property type="entry name" value="Peptidase_S8_Ser-AS"/>
</dbReference>
<dbReference type="PROSITE" id="PS51257">
    <property type="entry name" value="PROKAR_LIPOPROTEIN"/>
    <property type="match status" value="1"/>
</dbReference>
<evidence type="ECO:0000256" key="2">
    <source>
        <dbReference type="ARBA" id="ARBA00011073"/>
    </source>
</evidence>
<dbReference type="InterPro" id="IPR022398">
    <property type="entry name" value="Peptidase_S8_His-AS"/>
</dbReference>
<dbReference type="InterPro" id="IPR050131">
    <property type="entry name" value="Peptidase_S8_subtilisin-like"/>
</dbReference>
<keyword evidence="3" id="KW-0964">Secreted</keyword>
<keyword evidence="6 7" id="KW-0720">Serine protease</keyword>
<dbReference type="STRING" id="926561.GCA_000379025_00972"/>
<dbReference type="CDD" id="cd07484">
    <property type="entry name" value="Peptidases_S8_Thermitase_like"/>
    <property type="match status" value="1"/>
</dbReference>
<accession>A0A4R8HG36</accession>
<dbReference type="GO" id="GO:0006508">
    <property type="term" value="P:proteolysis"/>
    <property type="evidence" value="ECO:0007669"/>
    <property type="project" value="UniProtKB-KW"/>
</dbReference>
<dbReference type="EMBL" id="SOEG01000001">
    <property type="protein sequence ID" value="TDX59196.1"/>
    <property type="molecule type" value="Genomic_DNA"/>
</dbReference>
<dbReference type="GO" id="GO:0005576">
    <property type="term" value="C:extracellular region"/>
    <property type="evidence" value="ECO:0007669"/>
    <property type="project" value="UniProtKB-SubCell"/>
</dbReference>
<evidence type="ECO:0000256" key="7">
    <source>
        <dbReference type="PROSITE-ProRule" id="PRU01240"/>
    </source>
</evidence>
<evidence type="ECO:0000256" key="5">
    <source>
        <dbReference type="ARBA" id="ARBA00022801"/>
    </source>
</evidence>
<sequence>MNLFRRIIITLTILSLVLIIAGCSDILDDDSGFNGIQGHITLSNIKIDNSTSITKQSTQISNEKMIRGIDSSSKQEYVKDEIIISFKESADIKQILKKYKLIEKKNIEELNTKLLTGVGTRDIQRIIKELNQEDTIDYAELNRRVKLMAVEPKDPGYMNQKWNYSAISLPEAWALSTGSAKVTVAVIDTGIDLDHPDLKGQLIDGIDMVGDDEDDFPGPDDRNGHGTHVAGIIGATTNNDEGIAGINWNISLMPVKVLPASGKNGNMETISAGIVWAVNRGADIINLSLGASEASKILEEAIEYAYKHNVTVIAASGNYSSDELLYPSQYTQVIGVASIDSYFQLSTFSNYGENLDFVAPGEDIYSTYISKYFRYKYDSGTSMATPHVTGVAALILAKFRAEGENLTPDQIKEELVLTAEDLGESGKDNQYGYGLINAHAALAGAKITQAKVFAGEKLASKIRLKSDLVKVTDNGLYQLSNVEKGNWYIYSWIDLDKPGEEGYDKIDVGDYFGRTSSQVGLGSNTNFEINLITDESFEELEVGN</sequence>
<evidence type="ECO:0000256" key="4">
    <source>
        <dbReference type="ARBA" id="ARBA00022670"/>
    </source>
</evidence>
<feature type="active site" description="Charge relay system" evidence="7">
    <location>
        <position position="225"/>
    </location>
</feature>
<evidence type="ECO:0000256" key="8">
    <source>
        <dbReference type="RuleBase" id="RU003355"/>
    </source>
</evidence>
<dbReference type="Pfam" id="PF22148">
    <property type="entry name" value="Fervidolysin_NPro-like"/>
    <property type="match status" value="1"/>
</dbReference>
<dbReference type="Gene3D" id="3.40.50.200">
    <property type="entry name" value="Peptidase S8/S53 domain"/>
    <property type="match status" value="1"/>
</dbReference>
<evidence type="ECO:0000313" key="12">
    <source>
        <dbReference type="Proteomes" id="UP000295832"/>
    </source>
</evidence>
<comment type="subcellular location">
    <subcellularLocation>
        <location evidence="1">Secreted</location>
    </subcellularLocation>
</comment>
<organism evidence="11 12">
    <name type="scientific">Orenia marismortui</name>
    <dbReference type="NCBI Taxonomy" id="46469"/>
    <lineage>
        <taxon>Bacteria</taxon>
        <taxon>Bacillati</taxon>
        <taxon>Bacillota</taxon>
        <taxon>Clostridia</taxon>
        <taxon>Halanaerobiales</taxon>
        <taxon>Halobacteroidaceae</taxon>
        <taxon>Orenia</taxon>
    </lineage>
</organism>
<dbReference type="PROSITE" id="PS00137">
    <property type="entry name" value="SUBTILASE_HIS"/>
    <property type="match status" value="1"/>
</dbReference>
<feature type="active site" description="Charge relay system" evidence="7">
    <location>
        <position position="382"/>
    </location>
</feature>
<dbReference type="InterPro" id="IPR015500">
    <property type="entry name" value="Peptidase_S8_subtilisin-rel"/>
</dbReference>
<evidence type="ECO:0000259" key="9">
    <source>
        <dbReference type="Pfam" id="PF00082"/>
    </source>
</evidence>
<dbReference type="Proteomes" id="UP000295832">
    <property type="component" value="Unassembled WGS sequence"/>
</dbReference>
<dbReference type="InterPro" id="IPR054399">
    <property type="entry name" value="Fervidolysin-like_N_prodom"/>
</dbReference>
<evidence type="ECO:0000259" key="10">
    <source>
        <dbReference type="Pfam" id="PF22148"/>
    </source>
</evidence>
<dbReference type="PROSITE" id="PS51892">
    <property type="entry name" value="SUBTILASE"/>
    <property type="match status" value="1"/>
</dbReference>
<evidence type="ECO:0000313" key="11">
    <source>
        <dbReference type="EMBL" id="TDX59196.1"/>
    </source>
</evidence>
<dbReference type="PANTHER" id="PTHR43806:SF11">
    <property type="entry name" value="CEREVISIN-RELATED"/>
    <property type="match status" value="1"/>
</dbReference>
<evidence type="ECO:0000256" key="1">
    <source>
        <dbReference type="ARBA" id="ARBA00004613"/>
    </source>
</evidence>
<name>A0A4R8HG36_9FIRM</name>
<dbReference type="PANTHER" id="PTHR43806">
    <property type="entry name" value="PEPTIDASE S8"/>
    <property type="match status" value="1"/>
</dbReference>